<name>A0A4P9WNP9_9FUNG</name>
<protein>
    <recommendedName>
        <fullName evidence="5">SH3 domain-containing protein</fullName>
    </recommendedName>
</protein>
<dbReference type="SUPFAM" id="SSF50044">
    <property type="entry name" value="SH3-domain"/>
    <property type="match status" value="1"/>
</dbReference>
<accession>A0A4P9WNP9</accession>
<dbReference type="OrthoDB" id="5340910at2759"/>
<proteinExistence type="predicted"/>
<dbReference type="Proteomes" id="UP000269721">
    <property type="component" value="Unassembled WGS sequence"/>
</dbReference>
<dbReference type="InterPro" id="IPR036028">
    <property type="entry name" value="SH3-like_dom_sf"/>
</dbReference>
<evidence type="ECO:0000313" key="6">
    <source>
        <dbReference type="EMBL" id="RKO94761.1"/>
    </source>
</evidence>
<keyword evidence="4" id="KW-0472">Membrane</keyword>
<evidence type="ECO:0000256" key="3">
    <source>
        <dbReference type="SAM" id="MobiDB-lite"/>
    </source>
</evidence>
<keyword evidence="7" id="KW-1185">Reference proteome</keyword>
<feature type="transmembrane region" description="Helical" evidence="4">
    <location>
        <begin position="380"/>
        <end position="400"/>
    </location>
</feature>
<dbReference type="InterPro" id="IPR001452">
    <property type="entry name" value="SH3_domain"/>
</dbReference>
<dbReference type="PROSITE" id="PS50002">
    <property type="entry name" value="SH3"/>
    <property type="match status" value="1"/>
</dbReference>
<organism evidence="6 7">
    <name type="scientific">Blyttiomyces helicus</name>
    <dbReference type="NCBI Taxonomy" id="388810"/>
    <lineage>
        <taxon>Eukaryota</taxon>
        <taxon>Fungi</taxon>
        <taxon>Fungi incertae sedis</taxon>
        <taxon>Chytridiomycota</taxon>
        <taxon>Chytridiomycota incertae sedis</taxon>
        <taxon>Chytridiomycetes</taxon>
        <taxon>Chytridiomycetes incertae sedis</taxon>
        <taxon>Blyttiomyces</taxon>
    </lineage>
</organism>
<sequence>MCLIPSSTSIVFLAHLKDHNARANCTSPVKGVQAAAQAQIPTRRAQSCPLGLATNGSGTCFADAGPLPSFLAHPPTIQSKMLFAATIASLVAAAAAYPGGAGTCFVDAGTIASAGGGAMGSETQLGFNATAGPWTAGSPVPVTISGTGTFNGLLLYAYQDACLRGCRVSYPHMAAAKELQLLGKSPVNDFEHLTSIPIPGADSANAAHLGTWEGFPSIFQTLDASVTAPVANCVANGQGATLSHNSPAAKNFPVHLNWTPPAGASGSVNFVAVVVAPSAGAHNFQIVTAVSAPAAAAPASASSSSSAPPQSLTPASTNSPSSSVPPQSSLPQSATSASATPSPLAVAPASSALPFAPLSTSSSAQPTLTSILSTSSTSTVGIAVSCIAGGILVAVLAMYLHRRGQRAFGTIPAPDPTFTMPHDAFVSPDPPAYGTLSPNLATPVEIVTAHRALPHENAKGTDGTRPMPSVTGGSSFVPGTMAVARAAHSPKSEDELALRIGDRVVVEEVLADGWAKGRIVEDGREGVFPYGVVVHTL</sequence>
<dbReference type="AlphaFoldDB" id="A0A4P9WNP9"/>
<gene>
    <name evidence="6" type="ORF">BDK51DRAFT_36986</name>
</gene>
<dbReference type="EMBL" id="KZ993825">
    <property type="protein sequence ID" value="RKO94761.1"/>
    <property type="molecule type" value="Genomic_DNA"/>
</dbReference>
<keyword evidence="1 2" id="KW-0728">SH3 domain</keyword>
<dbReference type="SMART" id="SM00326">
    <property type="entry name" value="SH3"/>
    <property type="match status" value="1"/>
</dbReference>
<feature type="domain" description="SH3" evidence="5">
    <location>
        <begin position="477"/>
        <end position="537"/>
    </location>
</feature>
<dbReference type="InterPro" id="IPR002861">
    <property type="entry name" value="Reeler_dom"/>
</dbReference>
<evidence type="ECO:0000256" key="4">
    <source>
        <dbReference type="SAM" id="Phobius"/>
    </source>
</evidence>
<keyword evidence="4" id="KW-0812">Transmembrane</keyword>
<dbReference type="Gene3D" id="2.30.30.40">
    <property type="entry name" value="SH3 Domains"/>
    <property type="match status" value="1"/>
</dbReference>
<dbReference type="Pfam" id="PF14604">
    <property type="entry name" value="SH3_9"/>
    <property type="match status" value="1"/>
</dbReference>
<keyword evidence="4" id="KW-1133">Transmembrane helix</keyword>
<dbReference type="CDD" id="cd00174">
    <property type="entry name" value="SH3"/>
    <property type="match status" value="1"/>
</dbReference>
<evidence type="ECO:0000259" key="5">
    <source>
        <dbReference type="PROSITE" id="PS50002"/>
    </source>
</evidence>
<feature type="region of interest" description="Disordered" evidence="3">
    <location>
        <begin position="299"/>
        <end position="342"/>
    </location>
</feature>
<evidence type="ECO:0000313" key="7">
    <source>
        <dbReference type="Proteomes" id="UP000269721"/>
    </source>
</evidence>
<reference evidence="7" key="1">
    <citation type="journal article" date="2018" name="Nat. Microbiol.">
        <title>Leveraging single-cell genomics to expand the fungal tree of life.</title>
        <authorList>
            <person name="Ahrendt S.R."/>
            <person name="Quandt C.A."/>
            <person name="Ciobanu D."/>
            <person name="Clum A."/>
            <person name="Salamov A."/>
            <person name="Andreopoulos B."/>
            <person name="Cheng J.F."/>
            <person name="Woyke T."/>
            <person name="Pelin A."/>
            <person name="Henrissat B."/>
            <person name="Reynolds N.K."/>
            <person name="Benny G.L."/>
            <person name="Smith M.E."/>
            <person name="James T.Y."/>
            <person name="Grigoriev I.V."/>
        </authorList>
    </citation>
    <scope>NUCLEOTIDE SEQUENCE [LARGE SCALE GENOMIC DNA]</scope>
</reference>
<evidence type="ECO:0000256" key="2">
    <source>
        <dbReference type="PROSITE-ProRule" id="PRU00192"/>
    </source>
</evidence>
<evidence type="ECO:0000256" key="1">
    <source>
        <dbReference type="ARBA" id="ARBA00022443"/>
    </source>
</evidence>
<dbReference type="Pfam" id="PF02014">
    <property type="entry name" value="Reeler"/>
    <property type="match status" value="1"/>
</dbReference>